<dbReference type="InterPro" id="IPR029021">
    <property type="entry name" value="Prot-tyrosine_phosphatase-like"/>
</dbReference>
<comment type="caution">
    <text evidence="2">The sequence shown here is derived from an EMBL/GenBank/DDBJ whole genome shotgun (WGS) entry which is preliminary data.</text>
</comment>
<proteinExistence type="predicted"/>
<dbReference type="Gene3D" id="3.90.190.10">
    <property type="entry name" value="Protein tyrosine phosphatase superfamily"/>
    <property type="match status" value="1"/>
</dbReference>
<dbReference type="InterPro" id="IPR000340">
    <property type="entry name" value="Dual-sp_phosphatase_cat-dom"/>
</dbReference>
<accession>A0A367IQR0</accession>
<protein>
    <recommendedName>
        <fullName evidence="1">Tyrosine specific protein phosphatases domain-containing protein</fullName>
    </recommendedName>
</protein>
<dbReference type="EMBL" id="PJQM01006349">
    <property type="protein sequence ID" value="RCH79821.1"/>
    <property type="molecule type" value="Genomic_DNA"/>
</dbReference>
<dbReference type="PROSITE" id="PS50056">
    <property type="entry name" value="TYR_PHOSPHATASE_2"/>
    <property type="match status" value="1"/>
</dbReference>
<name>A0A367IQR0_RHIST</name>
<keyword evidence="3" id="KW-1185">Reference proteome</keyword>
<dbReference type="InterPro" id="IPR000387">
    <property type="entry name" value="Tyr_Pase_dom"/>
</dbReference>
<evidence type="ECO:0000313" key="2">
    <source>
        <dbReference type="EMBL" id="RCH79821.1"/>
    </source>
</evidence>
<dbReference type="AlphaFoldDB" id="A0A367IQR0"/>
<gene>
    <name evidence="2" type="ORF">CU098_007230</name>
</gene>
<sequence>MVEGGCPSTIDDMKNSVDLVNAEIMKGNNVLVHCRGGVGRAGLFACCWLLENLLCHTAERAISVVREQRSPKAIETLRQADYIIQYSKAAKQRYGLRYSNLFTKPNLVEEENGYSTPSIRAIAKLEYDIMTA</sequence>
<evidence type="ECO:0000313" key="3">
    <source>
        <dbReference type="Proteomes" id="UP000253551"/>
    </source>
</evidence>
<organism evidence="2 3">
    <name type="scientific">Rhizopus stolonifer</name>
    <name type="common">Rhizopus nigricans</name>
    <dbReference type="NCBI Taxonomy" id="4846"/>
    <lineage>
        <taxon>Eukaryota</taxon>
        <taxon>Fungi</taxon>
        <taxon>Fungi incertae sedis</taxon>
        <taxon>Mucoromycota</taxon>
        <taxon>Mucoromycotina</taxon>
        <taxon>Mucoromycetes</taxon>
        <taxon>Mucorales</taxon>
        <taxon>Mucorineae</taxon>
        <taxon>Rhizopodaceae</taxon>
        <taxon>Rhizopus</taxon>
    </lineage>
</organism>
<dbReference type="Pfam" id="PF00782">
    <property type="entry name" value="DSPc"/>
    <property type="match status" value="1"/>
</dbReference>
<dbReference type="STRING" id="4846.A0A367IQR0"/>
<dbReference type="InterPro" id="IPR050561">
    <property type="entry name" value="PTP"/>
</dbReference>
<dbReference type="PANTHER" id="PTHR23339">
    <property type="entry name" value="TYROSINE SPECIFIC PROTEIN PHOSPHATASE AND DUAL SPECIFICITY PROTEIN PHOSPHATASE"/>
    <property type="match status" value="1"/>
</dbReference>
<reference evidence="2 3" key="1">
    <citation type="journal article" date="2018" name="G3 (Bethesda)">
        <title>Phylogenetic and Phylogenomic Definition of Rhizopus Species.</title>
        <authorList>
            <person name="Gryganskyi A.P."/>
            <person name="Golan J."/>
            <person name="Dolatabadi S."/>
            <person name="Mondo S."/>
            <person name="Robb S."/>
            <person name="Idnurm A."/>
            <person name="Muszewska A."/>
            <person name="Steczkiewicz K."/>
            <person name="Masonjones S."/>
            <person name="Liao H.L."/>
            <person name="Gajdeczka M.T."/>
            <person name="Anike F."/>
            <person name="Vuek A."/>
            <person name="Anishchenko I.M."/>
            <person name="Voigt K."/>
            <person name="de Hoog G.S."/>
            <person name="Smith M.E."/>
            <person name="Heitman J."/>
            <person name="Vilgalys R."/>
            <person name="Stajich J.E."/>
        </authorList>
    </citation>
    <scope>NUCLEOTIDE SEQUENCE [LARGE SCALE GENOMIC DNA]</scope>
    <source>
        <strain evidence="2 3">LSU 92-RS-03</strain>
    </source>
</reference>
<feature type="domain" description="Tyrosine specific protein phosphatases" evidence="1">
    <location>
        <begin position="11"/>
        <end position="69"/>
    </location>
</feature>
<dbReference type="OrthoDB" id="266663at2759"/>
<dbReference type="Proteomes" id="UP000253551">
    <property type="component" value="Unassembled WGS sequence"/>
</dbReference>
<evidence type="ECO:0000259" key="1">
    <source>
        <dbReference type="PROSITE" id="PS50056"/>
    </source>
</evidence>
<dbReference type="SUPFAM" id="SSF52799">
    <property type="entry name" value="(Phosphotyrosine protein) phosphatases II"/>
    <property type="match status" value="1"/>
</dbReference>